<dbReference type="EMBL" id="SLUB01000015">
    <property type="protein sequence ID" value="THE12592.1"/>
    <property type="molecule type" value="Genomic_DNA"/>
</dbReference>
<dbReference type="Proteomes" id="UP000306477">
    <property type="component" value="Unassembled WGS sequence"/>
</dbReference>
<organism evidence="6 7">
    <name type="scientific">Bacillus timonensis</name>
    <dbReference type="NCBI Taxonomy" id="1033734"/>
    <lineage>
        <taxon>Bacteria</taxon>
        <taxon>Bacillati</taxon>
        <taxon>Bacillota</taxon>
        <taxon>Bacilli</taxon>
        <taxon>Bacillales</taxon>
        <taxon>Bacillaceae</taxon>
        <taxon>Bacillus</taxon>
    </lineage>
</organism>
<comment type="similarity">
    <text evidence="5">Belongs to the UPF0344 family.</text>
</comment>
<evidence type="ECO:0000313" key="6">
    <source>
        <dbReference type="EMBL" id="THE12592.1"/>
    </source>
</evidence>
<keyword evidence="1 5" id="KW-1003">Cell membrane</keyword>
<feature type="transmembrane region" description="Helical" evidence="5">
    <location>
        <begin position="97"/>
        <end position="120"/>
    </location>
</feature>
<proteinExistence type="inferred from homology"/>
<keyword evidence="4 5" id="KW-0472">Membrane</keyword>
<name>A0A4S3PUI7_9BACI</name>
<keyword evidence="2 5" id="KW-0812">Transmembrane</keyword>
<evidence type="ECO:0000256" key="4">
    <source>
        <dbReference type="ARBA" id="ARBA00023136"/>
    </source>
</evidence>
<feature type="transmembrane region" description="Helical" evidence="5">
    <location>
        <begin position="12"/>
        <end position="29"/>
    </location>
</feature>
<evidence type="ECO:0000256" key="2">
    <source>
        <dbReference type="ARBA" id="ARBA00022692"/>
    </source>
</evidence>
<dbReference type="STRING" id="1033734.GCA_000285535_01316"/>
<dbReference type="HAMAP" id="MF_01536">
    <property type="entry name" value="UPF0344"/>
    <property type="match status" value="1"/>
</dbReference>
<dbReference type="GO" id="GO:0005886">
    <property type="term" value="C:plasma membrane"/>
    <property type="evidence" value="ECO:0007669"/>
    <property type="project" value="UniProtKB-SubCell"/>
</dbReference>
<comment type="subcellular location">
    <subcellularLocation>
        <location evidence="5">Cell membrane</location>
        <topology evidence="5">Multi-pass membrane protein</topology>
    </subcellularLocation>
</comment>
<dbReference type="AlphaFoldDB" id="A0A4S3PUI7"/>
<evidence type="ECO:0000256" key="5">
    <source>
        <dbReference type="HAMAP-Rule" id="MF_01536"/>
    </source>
</evidence>
<reference evidence="6 7" key="1">
    <citation type="journal article" date="2019" name="Indoor Air">
        <title>Impacts of indoor surface finishes on bacterial viability.</title>
        <authorList>
            <person name="Hu J."/>
            <person name="Maamar S.B."/>
            <person name="Glawe A.J."/>
            <person name="Gottel N."/>
            <person name="Gilbert J.A."/>
            <person name="Hartmann E.M."/>
        </authorList>
    </citation>
    <scope>NUCLEOTIDE SEQUENCE [LARGE SCALE GENOMIC DNA]</scope>
    <source>
        <strain evidence="6 7">AF060A6</strain>
    </source>
</reference>
<evidence type="ECO:0000256" key="3">
    <source>
        <dbReference type="ARBA" id="ARBA00022989"/>
    </source>
</evidence>
<feature type="transmembrane region" description="Helical" evidence="5">
    <location>
        <begin position="41"/>
        <end position="61"/>
    </location>
</feature>
<protein>
    <recommendedName>
        <fullName evidence="5">UPF0344 protein E1I69_10365</fullName>
    </recommendedName>
</protein>
<gene>
    <name evidence="6" type="ORF">E1I69_10365</name>
</gene>
<dbReference type="RefSeq" id="WP_136379541.1">
    <property type="nucleotide sequence ID" value="NZ_SLUB01000015.1"/>
</dbReference>
<keyword evidence="3 5" id="KW-1133">Transmembrane helix</keyword>
<evidence type="ECO:0000256" key="1">
    <source>
        <dbReference type="ARBA" id="ARBA00022475"/>
    </source>
</evidence>
<dbReference type="InterPro" id="IPR010899">
    <property type="entry name" value="UPF0344"/>
</dbReference>
<accession>A0A4S3PUI7</accession>
<dbReference type="OrthoDB" id="2365314at2"/>
<sequence length="122" mass="13502">MTYNTHAHITSWAVAIILFVVAATILNKAGKEKSQKIVKMILRLFYLFILATGLLLLFGGVEIDGEYIGKAILGVLTIGFMEMILARSSKQKSTGLFWGLFIVVLILTIGLGMKLPLGIWRF</sequence>
<keyword evidence="7" id="KW-1185">Reference proteome</keyword>
<dbReference type="Pfam" id="PF07457">
    <property type="entry name" value="DUF1516"/>
    <property type="match status" value="1"/>
</dbReference>
<feature type="transmembrane region" description="Helical" evidence="5">
    <location>
        <begin position="67"/>
        <end position="85"/>
    </location>
</feature>
<comment type="caution">
    <text evidence="6">The sequence shown here is derived from an EMBL/GenBank/DDBJ whole genome shotgun (WGS) entry which is preliminary data.</text>
</comment>
<evidence type="ECO:0000313" key="7">
    <source>
        <dbReference type="Proteomes" id="UP000306477"/>
    </source>
</evidence>